<name>A0A8H4UBY2_9HYPO</name>
<feature type="region of interest" description="Disordered" evidence="1">
    <location>
        <begin position="86"/>
        <end position="120"/>
    </location>
</feature>
<sequence>MPHKTERFRAPVLPPAADGTLPNDIPTASFAIVRDRAHHQQCLRGSCQAQTQKEIETGTKLPDHQTFEPRRVPKVGFDLTEEVSNNGINRFAPGRDVGLGDPPADTETEAGWQARSRNLK</sequence>
<evidence type="ECO:0000313" key="3">
    <source>
        <dbReference type="Proteomes" id="UP000635477"/>
    </source>
</evidence>
<proteinExistence type="predicted"/>
<keyword evidence="3" id="KW-1185">Reference proteome</keyword>
<feature type="region of interest" description="Disordered" evidence="1">
    <location>
        <begin position="1"/>
        <end position="23"/>
    </location>
</feature>
<protein>
    <submittedName>
        <fullName evidence="2">Uncharacterized protein</fullName>
    </submittedName>
</protein>
<comment type="caution">
    <text evidence="2">The sequence shown here is derived from an EMBL/GenBank/DDBJ whole genome shotgun (WGS) entry which is preliminary data.</text>
</comment>
<gene>
    <name evidence="2" type="ORF">FZEAL_9275</name>
</gene>
<organism evidence="2 3">
    <name type="scientific">Fusarium zealandicum</name>
    <dbReference type="NCBI Taxonomy" id="1053134"/>
    <lineage>
        <taxon>Eukaryota</taxon>
        <taxon>Fungi</taxon>
        <taxon>Dikarya</taxon>
        <taxon>Ascomycota</taxon>
        <taxon>Pezizomycotina</taxon>
        <taxon>Sordariomycetes</taxon>
        <taxon>Hypocreomycetidae</taxon>
        <taxon>Hypocreales</taxon>
        <taxon>Nectriaceae</taxon>
        <taxon>Fusarium</taxon>
        <taxon>Fusarium staphyleae species complex</taxon>
    </lineage>
</organism>
<reference evidence="2" key="1">
    <citation type="journal article" date="2020" name="BMC Genomics">
        <title>Correction to: Identification and distribution of gene clusters required for synthesis of sphingolipid metabolism inhibitors in diverse species of the filamentous fungus Fusarium.</title>
        <authorList>
            <person name="Kim H.S."/>
            <person name="Lohmar J.M."/>
            <person name="Busman M."/>
            <person name="Brown D.W."/>
            <person name="Naumann T.A."/>
            <person name="Divon H.H."/>
            <person name="Lysoe E."/>
            <person name="Uhlig S."/>
            <person name="Proctor R.H."/>
        </authorList>
    </citation>
    <scope>NUCLEOTIDE SEQUENCE</scope>
    <source>
        <strain evidence="2">NRRL 22465</strain>
    </source>
</reference>
<evidence type="ECO:0000256" key="1">
    <source>
        <dbReference type="SAM" id="MobiDB-lite"/>
    </source>
</evidence>
<dbReference type="Proteomes" id="UP000635477">
    <property type="component" value="Unassembled WGS sequence"/>
</dbReference>
<reference evidence="2" key="2">
    <citation type="submission" date="2020-05" db="EMBL/GenBank/DDBJ databases">
        <authorList>
            <person name="Kim H.-S."/>
            <person name="Proctor R.H."/>
            <person name="Brown D.W."/>
        </authorList>
    </citation>
    <scope>NUCLEOTIDE SEQUENCE</scope>
    <source>
        <strain evidence="2">NRRL 22465</strain>
    </source>
</reference>
<accession>A0A8H4UBY2</accession>
<evidence type="ECO:0000313" key="2">
    <source>
        <dbReference type="EMBL" id="KAF4973597.1"/>
    </source>
</evidence>
<dbReference type="AlphaFoldDB" id="A0A8H4UBY2"/>
<dbReference type="EMBL" id="JABEYC010000846">
    <property type="protein sequence ID" value="KAF4973597.1"/>
    <property type="molecule type" value="Genomic_DNA"/>
</dbReference>